<evidence type="ECO:0000256" key="2">
    <source>
        <dbReference type="ARBA" id="ARBA00023004"/>
    </source>
</evidence>
<accession>A0A382T339</accession>
<dbReference type="Gene3D" id="3.40.50.740">
    <property type="match status" value="1"/>
</dbReference>
<dbReference type="EMBL" id="UINC01133447">
    <property type="protein sequence ID" value="SVD16383.1"/>
    <property type="molecule type" value="Genomic_DNA"/>
</dbReference>
<dbReference type="GO" id="GO:0046872">
    <property type="term" value="F:metal ion binding"/>
    <property type="evidence" value="ECO:0007669"/>
    <property type="project" value="UniProtKB-KW"/>
</dbReference>
<dbReference type="InterPro" id="IPR050612">
    <property type="entry name" value="Prok_Mopterin_Oxidored"/>
</dbReference>
<proteinExistence type="predicted"/>
<evidence type="ECO:0000313" key="5">
    <source>
        <dbReference type="EMBL" id="SVD16383.1"/>
    </source>
</evidence>
<feature type="non-terminal residue" evidence="5">
    <location>
        <position position="219"/>
    </location>
</feature>
<sequence>VDERAKEKPIAYCEYRIVVALEIEYEEEPMDARKQETKKVPTYCFQCVSGPDLIKVEVEDGIATRIEPNLNICGQHPGKGTPCVKAYGLVQKTYNPNRVKQPMKRTNAKKGRNEDPGFVPISWDEALDLIADKLKSVRSKGLKDNSGYPRLAASFGGGGTPTRYMGSFPAFLAAWGPADLGFGAGQGVKCYHSEHLYGELWQRAFTLAVDSPYCEYVIN</sequence>
<evidence type="ECO:0000259" key="4">
    <source>
        <dbReference type="PROSITE" id="PS51669"/>
    </source>
</evidence>
<dbReference type="Pfam" id="PF00384">
    <property type="entry name" value="Molybdopterin"/>
    <property type="match status" value="1"/>
</dbReference>
<organism evidence="5">
    <name type="scientific">marine metagenome</name>
    <dbReference type="NCBI Taxonomy" id="408172"/>
    <lineage>
        <taxon>unclassified sequences</taxon>
        <taxon>metagenomes</taxon>
        <taxon>ecological metagenomes</taxon>
    </lineage>
</organism>
<keyword evidence="3" id="KW-0411">Iron-sulfur</keyword>
<reference evidence="5" key="1">
    <citation type="submission" date="2018-05" db="EMBL/GenBank/DDBJ databases">
        <authorList>
            <person name="Lanie J.A."/>
            <person name="Ng W.-L."/>
            <person name="Kazmierczak K.M."/>
            <person name="Andrzejewski T.M."/>
            <person name="Davidsen T.M."/>
            <person name="Wayne K.J."/>
            <person name="Tettelin H."/>
            <person name="Glass J.I."/>
            <person name="Rusch D."/>
            <person name="Podicherti R."/>
            <person name="Tsui H.-C.T."/>
            <person name="Winkler M.E."/>
        </authorList>
    </citation>
    <scope>NUCLEOTIDE SEQUENCE</scope>
</reference>
<keyword evidence="1" id="KW-0479">Metal-binding</keyword>
<keyword evidence="2" id="KW-0408">Iron</keyword>
<dbReference type="PROSITE" id="PS51669">
    <property type="entry name" value="4FE4S_MOW_BIS_MGD"/>
    <property type="match status" value="1"/>
</dbReference>
<protein>
    <recommendedName>
        <fullName evidence="4">4Fe-4S Mo/W bis-MGD-type domain-containing protein</fullName>
    </recommendedName>
</protein>
<feature type="non-terminal residue" evidence="5">
    <location>
        <position position="1"/>
    </location>
</feature>
<feature type="domain" description="4Fe-4S Mo/W bis-MGD-type" evidence="4">
    <location>
        <begin position="37"/>
        <end position="97"/>
    </location>
</feature>
<dbReference type="SUPFAM" id="SSF53706">
    <property type="entry name" value="Formate dehydrogenase/DMSO reductase, domains 1-3"/>
    <property type="match status" value="1"/>
</dbReference>
<dbReference type="AlphaFoldDB" id="A0A382T339"/>
<dbReference type="InterPro" id="IPR006656">
    <property type="entry name" value="Mopterin_OxRdtase"/>
</dbReference>
<name>A0A382T339_9ZZZZ</name>
<dbReference type="PANTHER" id="PTHR43742">
    <property type="entry name" value="TRIMETHYLAMINE-N-OXIDE REDUCTASE"/>
    <property type="match status" value="1"/>
</dbReference>
<dbReference type="Gene3D" id="2.20.25.90">
    <property type="entry name" value="ADC-like domains"/>
    <property type="match status" value="1"/>
</dbReference>
<gene>
    <name evidence="5" type="ORF">METZ01_LOCUS369237</name>
</gene>
<dbReference type="GO" id="GO:0016491">
    <property type="term" value="F:oxidoreductase activity"/>
    <property type="evidence" value="ECO:0007669"/>
    <property type="project" value="InterPro"/>
</dbReference>
<dbReference type="GO" id="GO:0051536">
    <property type="term" value="F:iron-sulfur cluster binding"/>
    <property type="evidence" value="ECO:0007669"/>
    <property type="project" value="UniProtKB-KW"/>
</dbReference>
<dbReference type="InterPro" id="IPR006963">
    <property type="entry name" value="Mopterin_OxRdtase_4Fe-4S_dom"/>
</dbReference>
<evidence type="ECO:0000256" key="1">
    <source>
        <dbReference type="ARBA" id="ARBA00022723"/>
    </source>
</evidence>
<evidence type="ECO:0000256" key="3">
    <source>
        <dbReference type="ARBA" id="ARBA00023014"/>
    </source>
</evidence>